<feature type="domain" description="ABC3 transporter permease C-terminal" evidence="8">
    <location>
        <begin position="711"/>
        <end position="823"/>
    </location>
</feature>
<accession>A0AAU7DHN7</accession>
<evidence type="ECO:0000256" key="1">
    <source>
        <dbReference type="ARBA" id="ARBA00004651"/>
    </source>
</evidence>
<keyword evidence="5 7" id="KW-0472">Membrane</keyword>
<dbReference type="PANTHER" id="PTHR30572">
    <property type="entry name" value="MEMBRANE COMPONENT OF TRANSPORTER-RELATED"/>
    <property type="match status" value="1"/>
</dbReference>
<feature type="transmembrane region" description="Helical" evidence="7">
    <location>
        <begin position="752"/>
        <end position="775"/>
    </location>
</feature>
<evidence type="ECO:0000256" key="6">
    <source>
        <dbReference type="ARBA" id="ARBA00038076"/>
    </source>
</evidence>
<keyword evidence="4 7" id="KW-1133">Transmembrane helix</keyword>
<dbReference type="Pfam" id="PF12704">
    <property type="entry name" value="MacB_PCD"/>
    <property type="match status" value="2"/>
</dbReference>
<evidence type="ECO:0000256" key="2">
    <source>
        <dbReference type="ARBA" id="ARBA00022475"/>
    </source>
</evidence>
<feature type="domain" description="MacB-like periplasmic core" evidence="9">
    <location>
        <begin position="432"/>
        <end position="673"/>
    </location>
</feature>
<proteinExistence type="inferred from homology"/>
<feature type="transmembrane region" description="Helical" evidence="7">
    <location>
        <begin position="376"/>
        <end position="404"/>
    </location>
</feature>
<protein>
    <submittedName>
        <fullName evidence="10">ABC transporter permease</fullName>
    </submittedName>
</protein>
<feature type="transmembrane region" description="Helical" evidence="7">
    <location>
        <begin position="21"/>
        <end position="43"/>
    </location>
</feature>
<feature type="transmembrane region" description="Helical" evidence="7">
    <location>
        <begin position="795"/>
        <end position="817"/>
    </location>
</feature>
<feature type="transmembrane region" description="Helical" evidence="7">
    <location>
        <begin position="707"/>
        <end position="732"/>
    </location>
</feature>
<dbReference type="EMBL" id="CP121196">
    <property type="protein sequence ID" value="XBH16758.1"/>
    <property type="molecule type" value="Genomic_DNA"/>
</dbReference>
<dbReference type="NCBIfam" id="TIGR03434">
    <property type="entry name" value="ADOP"/>
    <property type="match status" value="1"/>
</dbReference>
<evidence type="ECO:0000256" key="3">
    <source>
        <dbReference type="ARBA" id="ARBA00022692"/>
    </source>
</evidence>
<feature type="transmembrane region" description="Helical" evidence="7">
    <location>
        <begin position="287"/>
        <end position="308"/>
    </location>
</feature>
<dbReference type="RefSeq" id="WP_348261986.1">
    <property type="nucleotide sequence ID" value="NZ_CP121196.1"/>
</dbReference>
<dbReference type="AlphaFoldDB" id="A0AAU7DHN7"/>
<reference evidence="10" key="1">
    <citation type="submission" date="2023-03" db="EMBL/GenBank/DDBJ databases">
        <title>Edaphobacter sp.</title>
        <authorList>
            <person name="Huber K.J."/>
            <person name="Papendorf J."/>
            <person name="Pilke C."/>
            <person name="Bunk B."/>
            <person name="Sproeer C."/>
            <person name="Pester M."/>
        </authorList>
    </citation>
    <scope>NUCLEOTIDE SEQUENCE</scope>
    <source>
        <strain evidence="10">DSM 110680</strain>
    </source>
</reference>
<evidence type="ECO:0000313" key="10">
    <source>
        <dbReference type="EMBL" id="XBH16758.1"/>
    </source>
</evidence>
<dbReference type="InterPro" id="IPR003838">
    <property type="entry name" value="ABC3_permease_C"/>
</dbReference>
<gene>
    <name evidence="10" type="ORF">P8935_19555</name>
</gene>
<feature type="domain" description="MacB-like periplasmic core" evidence="9">
    <location>
        <begin position="24"/>
        <end position="247"/>
    </location>
</feature>
<dbReference type="GO" id="GO:0022857">
    <property type="term" value="F:transmembrane transporter activity"/>
    <property type="evidence" value="ECO:0007669"/>
    <property type="project" value="TreeGrafter"/>
</dbReference>
<evidence type="ECO:0000259" key="9">
    <source>
        <dbReference type="Pfam" id="PF12704"/>
    </source>
</evidence>
<dbReference type="InterPro" id="IPR025857">
    <property type="entry name" value="MacB_PCD"/>
</dbReference>
<keyword evidence="2" id="KW-1003">Cell membrane</keyword>
<evidence type="ECO:0000259" key="8">
    <source>
        <dbReference type="Pfam" id="PF02687"/>
    </source>
</evidence>
<evidence type="ECO:0000256" key="4">
    <source>
        <dbReference type="ARBA" id="ARBA00022989"/>
    </source>
</evidence>
<organism evidence="10">
    <name type="scientific">Telmatobacter sp. DSM 110680</name>
    <dbReference type="NCBI Taxonomy" id="3036704"/>
    <lineage>
        <taxon>Bacteria</taxon>
        <taxon>Pseudomonadati</taxon>
        <taxon>Acidobacteriota</taxon>
        <taxon>Terriglobia</taxon>
        <taxon>Terriglobales</taxon>
        <taxon>Acidobacteriaceae</taxon>
        <taxon>Telmatobacter</taxon>
    </lineage>
</organism>
<dbReference type="GO" id="GO:0005886">
    <property type="term" value="C:plasma membrane"/>
    <property type="evidence" value="ECO:0007669"/>
    <property type="project" value="UniProtKB-SubCell"/>
</dbReference>
<dbReference type="InterPro" id="IPR017800">
    <property type="entry name" value="ADOP"/>
</dbReference>
<dbReference type="PANTHER" id="PTHR30572:SF4">
    <property type="entry name" value="ABC TRANSPORTER PERMEASE YTRF"/>
    <property type="match status" value="1"/>
</dbReference>
<dbReference type="Pfam" id="PF02687">
    <property type="entry name" value="FtsX"/>
    <property type="match status" value="2"/>
</dbReference>
<evidence type="ECO:0000256" key="7">
    <source>
        <dbReference type="SAM" id="Phobius"/>
    </source>
</evidence>
<keyword evidence="3 7" id="KW-0812">Transmembrane</keyword>
<feature type="transmembrane region" description="Helical" evidence="7">
    <location>
        <begin position="432"/>
        <end position="451"/>
    </location>
</feature>
<name>A0AAU7DHN7_9BACT</name>
<sequence length="831" mass="88790">MQKFAIDLKFALRQLSKSLGFAITAVLMLAFGIGATTAIFSIVEGVLLRPLPFPDSDRLVVLSDHLEGVKVGGGGDEVGVTVPDIKAYTRDTRSFTALGGYQGAGFELSGTGDPAQVNASRLTAGVFSALGVAPQLGRVFTADEDEHHQQVTVLSYATWHSRFHADPQIVGTKVLLDRKPYIVIGVMPRGFEFPLIPGQLNRAELWVPMSFRPDELVPTASANWSYQMVGRLKPGISPTQAQSDAERVAQDIMRGYPAMMANLHINALVRPLQSDTVQQSRSLLRTLFLAVAVVLLIACFNLAGLMLVRAIRRQREVAVRLALGARASALIRQAILESLVLSVSGGVLGLILAAVALRVGKSMLPESLPRVNEISLSWQVIAFALGLAVVTGLVCALAPAFAAIRTNVNSNLKEGGRTGSAGGGHARLRSSLVVAEIAIALVLLTASGLLLRSFDKMRAVDLGFSPQHVTTAAYSLPQQQYSKQSQIDTFNRDLMQKLNQLPGVQSVGLTSMLPSQGANNNQTFVVDGYEPPPGANMNLATVSQVTGNFFPAMGIRLLHGRFFTEADHAGTQLVVIVNQQFAQHFWPNQDPTGKRIRIGTQQMPTPWLTVVGEVSNTQLLSPDNPATEQYYISVDQAEEVVGPLGQPTDLNGQGGYIVLRSALPPEQMENALRTTVRSLDPLLPLTQVQTMEQVVAESEASRRFNTVLISSFAFAAVLLAVLGIYSVIAFSVASRVQEMAIRMTLGSQRSSIVRLVIESGAKLALIGCAIGLAGAAAASNLLKSLLFGVSPFDPLVLTFAAIGVLVLAVVASTPSAFRAAAIDPMQALRGQ</sequence>
<evidence type="ECO:0000256" key="5">
    <source>
        <dbReference type="ARBA" id="ARBA00023136"/>
    </source>
</evidence>
<comment type="subcellular location">
    <subcellularLocation>
        <location evidence="1">Cell membrane</location>
        <topology evidence="1">Multi-pass membrane protein</topology>
    </subcellularLocation>
</comment>
<feature type="transmembrane region" description="Helical" evidence="7">
    <location>
        <begin position="329"/>
        <end position="356"/>
    </location>
</feature>
<dbReference type="InterPro" id="IPR050250">
    <property type="entry name" value="Macrolide_Exporter_MacB"/>
</dbReference>
<comment type="similarity">
    <text evidence="6">Belongs to the ABC-4 integral membrane protein family.</text>
</comment>
<feature type="domain" description="ABC3 transporter permease C-terminal" evidence="8">
    <location>
        <begin position="289"/>
        <end position="407"/>
    </location>
</feature>